<dbReference type="AlphaFoldDB" id="A0A6C0NZI3"/>
<protein>
    <submittedName>
        <fullName evidence="2">Uncharacterized protein</fullName>
    </submittedName>
</protein>
<keyword evidence="1" id="KW-0732">Signal</keyword>
<gene>
    <name evidence="2" type="ORF">GZH47_12915</name>
</gene>
<dbReference type="Proteomes" id="UP000479114">
    <property type="component" value="Chromosome"/>
</dbReference>
<sequence length="276" mass="29841">MIKSMRLNPFSSMLLALLAFVMLVPGTAFAASVSLSQTAQTALAKHIAAAPAVTKDKLNAQSSSLQAYQRQETSLDDQYKVLHSNNDIALDAVNKRIKLIDAAKLSRMTNELNALRGRYQPLFDQYTAINKQVAAARALKLKELASLLSRQAEMIKPAVQLARADIRIRQETLSDAKAATAKKIKTFKTSLAAIDPIHAQTKIALASVSGTKKSIPDVVKTLNACVKSGSFEGTLQSLSTLVSLSRSIVEQKTRVIGHENQITGIIKQVGAQVPYS</sequence>
<feature type="signal peptide" evidence="1">
    <location>
        <begin position="1"/>
        <end position="30"/>
    </location>
</feature>
<evidence type="ECO:0000313" key="2">
    <source>
        <dbReference type="EMBL" id="QHW31655.1"/>
    </source>
</evidence>
<dbReference type="EMBL" id="CP048286">
    <property type="protein sequence ID" value="QHW31655.1"/>
    <property type="molecule type" value="Genomic_DNA"/>
</dbReference>
<proteinExistence type="predicted"/>
<name>A0A6C0NZI3_9BACL</name>
<reference evidence="2 3" key="1">
    <citation type="submission" date="2020-02" db="EMBL/GenBank/DDBJ databases">
        <title>Paenibacillus sp. nov., isolated from rhizosphere soil of tomato.</title>
        <authorList>
            <person name="Weon H.-Y."/>
            <person name="Lee S.A."/>
        </authorList>
    </citation>
    <scope>NUCLEOTIDE SEQUENCE [LARGE SCALE GENOMIC DNA]</scope>
    <source>
        <strain evidence="2 3">14171R-81</strain>
    </source>
</reference>
<keyword evidence="3" id="KW-1185">Reference proteome</keyword>
<evidence type="ECO:0000256" key="1">
    <source>
        <dbReference type="SAM" id="SignalP"/>
    </source>
</evidence>
<accession>A0A6C0NZI3</accession>
<evidence type="ECO:0000313" key="3">
    <source>
        <dbReference type="Proteomes" id="UP000479114"/>
    </source>
</evidence>
<dbReference type="KEGG" id="prz:GZH47_12915"/>
<feature type="chain" id="PRO_5025673745" evidence="1">
    <location>
        <begin position="31"/>
        <end position="276"/>
    </location>
</feature>
<organism evidence="2 3">
    <name type="scientific">Paenibacillus rhizovicinus</name>
    <dbReference type="NCBI Taxonomy" id="2704463"/>
    <lineage>
        <taxon>Bacteria</taxon>
        <taxon>Bacillati</taxon>
        <taxon>Bacillota</taxon>
        <taxon>Bacilli</taxon>
        <taxon>Bacillales</taxon>
        <taxon>Paenibacillaceae</taxon>
        <taxon>Paenibacillus</taxon>
    </lineage>
</organism>
<dbReference type="RefSeq" id="WP_162640461.1">
    <property type="nucleotide sequence ID" value="NZ_CP048286.1"/>
</dbReference>